<name>A0ABP8S217_9PSEU</name>
<dbReference type="EMBL" id="BAABGT010000102">
    <property type="protein sequence ID" value="GAA4557590.1"/>
    <property type="molecule type" value="Genomic_DNA"/>
</dbReference>
<dbReference type="Proteomes" id="UP001501598">
    <property type="component" value="Unassembled WGS sequence"/>
</dbReference>
<dbReference type="Pfam" id="PF13649">
    <property type="entry name" value="Methyltransf_25"/>
    <property type="match status" value="1"/>
</dbReference>
<dbReference type="Gene3D" id="3.40.50.150">
    <property type="entry name" value="Vaccinia Virus protein VP39"/>
    <property type="match status" value="1"/>
</dbReference>
<feature type="domain" description="Methyltransferase" evidence="1">
    <location>
        <begin position="51"/>
        <end position="137"/>
    </location>
</feature>
<dbReference type="RefSeq" id="WP_345426408.1">
    <property type="nucleotide sequence ID" value="NZ_BAABGT010000102.1"/>
</dbReference>
<reference evidence="3" key="1">
    <citation type="journal article" date="2019" name="Int. J. Syst. Evol. Microbiol.">
        <title>The Global Catalogue of Microorganisms (GCM) 10K type strain sequencing project: providing services to taxonomists for standard genome sequencing and annotation.</title>
        <authorList>
            <consortium name="The Broad Institute Genomics Platform"/>
            <consortium name="The Broad Institute Genome Sequencing Center for Infectious Disease"/>
            <person name="Wu L."/>
            <person name="Ma J."/>
        </authorList>
    </citation>
    <scope>NUCLEOTIDE SEQUENCE [LARGE SCALE GENOMIC DNA]</scope>
    <source>
        <strain evidence="3">JCM 17906</strain>
    </source>
</reference>
<dbReference type="InterPro" id="IPR041698">
    <property type="entry name" value="Methyltransf_25"/>
</dbReference>
<keyword evidence="2" id="KW-0808">Transferase</keyword>
<sequence>MTAAFDAVLTGRGTRLVRDDGVVLTWDPVRWRAGADPDDGWVLDRCTGPTVDLGCGPGRLVAALTARGVVALGVDTSAAARVLCRGRGAPMVRRDVFARLPGEGSWAHVLLADGNIGIGGDPARLLTRAAGLLRPGGSVIVETGPDPDEWWRGTARTCDDGDPPRLRHPHRRPGSAAVEVAWACVGAAALRRPAAASGLRVVAASPPGGRSFVELQRG</sequence>
<comment type="caution">
    <text evidence="2">The sequence shown here is derived from an EMBL/GenBank/DDBJ whole genome shotgun (WGS) entry which is preliminary data.</text>
</comment>
<proteinExistence type="predicted"/>
<dbReference type="GO" id="GO:0032259">
    <property type="term" value="P:methylation"/>
    <property type="evidence" value="ECO:0007669"/>
    <property type="project" value="UniProtKB-KW"/>
</dbReference>
<organism evidence="2 3">
    <name type="scientific">Pseudonocardia xishanensis</name>
    <dbReference type="NCBI Taxonomy" id="630995"/>
    <lineage>
        <taxon>Bacteria</taxon>
        <taxon>Bacillati</taxon>
        <taxon>Actinomycetota</taxon>
        <taxon>Actinomycetes</taxon>
        <taxon>Pseudonocardiales</taxon>
        <taxon>Pseudonocardiaceae</taxon>
        <taxon>Pseudonocardia</taxon>
    </lineage>
</organism>
<evidence type="ECO:0000259" key="1">
    <source>
        <dbReference type="Pfam" id="PF13649"/>
    </source>
</evidence>
<keyword evidence="2" id="KW-0489">Methyltransferase</keyword>
<protein>
    <submittedName>
        <fullName evidence="2">Class I SAM-dependent methyltransferase</fullName>
    </submittedName>
</protein>
<keyword evidence="3" id="KW-1185">Reference proteome</keyword>
<gene>
    <name evidence="2" type="ORF">GCM10023175_62200</name>
</gene>
<dbReference type="InterPro" id="IPR029063">
    <property type="entry name" value="SAM-dependent_MTases_sf"/>
</dbReference>
<dbReference type="SUPFAM" id="SSF53335">
    <property type="entry name" value="S-adenosyl-L-methionine-dependent methyltransferases"/>
    <property type="match status" value="1"/>
</dbReference>
<dbReference type="CDD" id="cd02440">
    <property type="entry name" value="AdoMet_MTases"/>
    <property type="match status" value="1"/>
</dbReference>
<evidence type="ECO:0000313" key="2">
    <source>
        <dbReference type="EMBL" id="GAA4557590.1"/>
    </source>
</evidence>
<evidence type="ECO:0000313" key="3">
    <source>
        <dbReference type="Proteomes" id="UP001501598"/>
    </source>
</evidence>
<dbReference type="GO" id="GO:0008168">
    <property type="term" value="F:methyltransferase activity"/>
    <property type="evidence" value="ECO:0007669"/>
    <property type="project" value="UniProtKB-KW"/>
</dbReference>
<accession>A0ABP8S217</accession>